<protein>
    <submittedName>
        <fullName evidence="1">Uncharacterized protein</fullName>
    </submittedName>
</protein>
<dbReference type="AlphaFoldDB" id="A0A1X1ZIM8"/>
<gene>
    <name evidence="1" type="ORF">AWC19_11590</name>
</gene>
<comment type="caution">
    <text evidence="1">The sequence shown here is derived from an EMBL/GenBank/DDBJ whole genome shotgun (WGS) entry which is preliminary data.</text>
</comment>
<name>A0A1X1ZIM8_9MYCO</name>
<organism evidence="1 2">
    <name type="scientific">Mycobacterium palustre</name>
    <dbReference type="NCBI Taxonomy" id="153971"/>
    <lineage>
        <taxon>Bacteria</taxon>
        <taxon>Bacillati</taxon>
        <taxon>Actinomycetota</taxon>
        <taxon>Actinomycetes</taxon>
        <taxon>Mycobacteriales</taxon>
        <taxon>Mycobacteriaceae</taxon>
        <taxon>Mycobacterium</taxon>
        <taxon>Mycobacterium simiae complex</taxon>
    </lineage>
</organism>
<proteinExistence type="predicted"/>
<accession>A0A1X1ZIM8</accession>
<evidence type="ECO:0000313" key="1">
    <source>
        <dbReference type="EMBL" id="ORW23209.1"/>
    </source>
</evidence>
<dbReference type="EMBL" id="LQPJ01000109">
    <property type="protein sequence ID" value="ORW23209.1"/>
    <property type="molecule type" value="Genomic_DNA"/>
</dbReference>
<keyword evidence="2" id="KW-1185">Reference proteome</keyword>
<reference evidence="1 2" key="1">
    <citation type="submission" date="2016-01" db="EMBL/GenBank/DDBJ databases">
        <title>The new phylogeny of the genus Mycobacterium.</title>
        <authorList>
            <person name="Tarcisio F."/>
            <person name="Conor M."/>
            <person name="Antonella G."/>
            <person name="Elisabetta G."/>
            <person name="Giulia F.S."/>
            <person name="Sara T."/>
            <person name="Anna F."/>
            <person name="Clotilde B."/>
            <person name="Roberto B."/>
            <person name="Veronica D.S."/>
            <person name="Fabio R."/>
            <person name="Monica P."/>
            <person name="Olivier J."/>
            <person name="Enrico T."/>
            <person name="Nicola S."/>
        </authorList>
    </citation>
    <scope>NUCLEOTIDE SEQUENCE [LARGE SCALE GENOMIC DNA]</scope>
    <source>
        <strain evidence="1 2">DSM 44572</strain>
    </source>
</reference>
<sequence>MTERIRLRPSACCFRFRAVSLLKFVNGGLPSELKLRQLLFEQIAAEISDMMPTALQTSVPSQAHF</sequence>
<dbReference type="Proteomes" id="UP000193529">
    <property type="component" value="Unassembled WGS sequence"/>
</dbReference>
<evidence type="ECO:0000313" key="2">
    <source>
        <dbReference type="Proteomes" id="UP000193529"/>
    </source>
</evidence>